<dbReference type="GO" id="GO:0031209">
    <property type="term" value="C:SCAR complex"/>
    <property type="evidence" value="ECO:0007669"/>
    <property type="project" value="TreeGrafter"/>
</dbReference>
<dbReference type="GO" id="GO:0071933">
    <property type="term" value="F:Arp2/3 complex binding"/>
    <property type="evidence" value="ECO:0007669"/>
    <property type="project" value="TreeGrafter"/>
</dbReference>
<feature type="compositionally biased region" description="Acidic residues" evidence="8">
    <location>
        <begin position="435"/>
        <end position="445"/>
    </location>
</feature>
<dbReference type="Proteomes" id="UP000046393">
    <property type="component" value="Unplaced"/>
</dbReference>
<dbReference type="Gene3D" id="1.20.5.340">
    <property type="match status" value="1"/>
</dbReference>
<keyword evidence="3 7" id="KW-0963">Cytoplasm</keyword>
<keyword evidence="6 7" id="KW-0206">Cytoskeleton</keyword>
<feature type="region of interest" description="Disordered" evidence="8">
    <location>
        <begin position="337"/>
        <end position="383"/>
    </location>
</feature>
<evidence type="ECO:0000256" key="1">
    <source>
        <dbReference type="ARBA" id="ARBA00004245"/>
    </source>
</evidence>
<evidence type="ECO:0000256" key="6">
    <source>
        <dbReference type="ARBA" id="ARBA00023212"/>
    </source>
</evidence>
<dbReference type="InterPro" id="IPR028288">
    <property type="entry name" value="SCAR/WAVE_fam"/>
</dbReference>
<dbReference type="PROSITE" id="PS51082">
    <property type="entry name" value="WH2"/>
    <property type="match status" value="1"/>
</dbReference>
<evidence type="ECO:0000256" key="3">
    <source>
        <dbReference type="ARBA" id="ARBA00022490"/>
    </source>
</evidence>
<evidence type="ECO:0000259" key="9">
    <source>
        <dbReference type="PROSITE" id="PS51082"/>
    </source>
</evidence>
<evidence type="ECO:0000256" key="8">
    <source>
        <dbReference type="SAM" id="MobiDB-lite"/>
    </source>
</evidence>
<dbReference type="GO" id="GO:0034237">
    <property type="term" value="F:protein kinase A regulatory subunit binding"/>
    <property type="evidence" value="ECO:0007669"/>
    <property type="project" value="TreeGrafter"/>
</dbReference>
<evidence type="ECO:0000313" key="11">
    <source>
        <dbReference type="WBParaSite" id="SMUV_0000903201-mRNA-1"/>
    </source>
</evidence>
<reference evidence="11" key="1">
    <citation type="submission" date="2017-02" db="UniProtKB">
        <authorList>
            <consortium name="WormBaseParasite"/>
        </authorList>
    </citation>
    <scope>IDENTIFICATION</scope>
</reference>
<dbReference type="GO" id="GO:2000601">
    <property type="term" value="P:positive regulation of Arp2/3 complex-mediated actin nucleation"/>
    <property type="evidence" value="ECO:0007669"/>
    <property type="project" value="TreeGrafter"/>
</dbReference>
<evidence type="ECO:0000256" key="2">
    <source>
        <dbReference type="ARBA" id="ARBA00006993"/>
    </source>
</evidence>
<dbReference type="GO" id="GO:0005856">
    <property type="term" value="C:cytoskeleton"/>
    <property type="evidence" value="ECO:0007669"/>
    <property type="project" value="UniProtKB-SubCell"/>
</dbReference>
<keyword evidence="4" id="KW-0597">Phosphoprotein</keyword>
<evidence type="ECO:0000313" key="10">
    <source>
        <dbReference type="Proteomes" id="UP000046393"/>
    </source>
</evidence>
<keyword evidence="10" id="KW-1185">Reference proteome</keyword>
<protein>
    <recommendedName>
        <fullName evidence="7">Wiskott-Aldrich syndrome protein family member</fullName>
        <shortName evidence="7">WASP family protein member</shortName>
    </recommendedName>
</protein>
<dbReference type="FunFam" id="1.20.5.340:FF:000012">
    <property type="entry name" value="Wiskott-Aldrich syndrome protein family member 1"/>
    <property type="match status" value="1"/>
</dbReference>
<feature type="compositionally biased region" description="Basic and acidic residues" evidence="8">
    <location>
        <begin position="367"/>
        <end position="376"/>
    </location>
</feature>
<comment type="similarity">
    <text evidence="2 7">Belongs to the SCAR/WAVE family.</text>
</comment>
<evidence type="ECO:0000256" key="5">
    <source>
        <dbReference type="ARBA" id="ARBA00023203"/>
    </source>
</evidence>
<feature type="region of interest" description="Disordered" evidence="8">
    <location>
        <begin position="425"/>
        <end position="445"/>
    </location>
</feature>
<dbReference type="InterPro" id="IPR003124">
    <property type="entry name" value="WH2_dom"/>
</dbReference>
<dbReference type="GO" id="GO:0030036">
    <property type="term" value="P:actin cytoskeleton organization"/>
    <property type="evidence" value="ECO:0007669"/>
    <property type="project" value="UniProtKB-UniRule"/>
</dbReference>
<feature type="compositionally biased region" description="Pro residues" evidence="8">
    <location>
        <begin position="340"/>
        <end position="352"/>
    </location>
</feature>
<evidence type="ECO:0000256" key="7">
    <source>
        <dbReference type="RuleBase" id="RU367034"/>
    </source>
</evidence>
<evidence type="ECO:0000256" key="4">
    <source>
        <dbReference type="ARBA" id="ARBA00022553"/>
    </source>
</evidence>
<comment type="subunit">
    <text evidence="7">Binds actin and the Arp2/3 complex.</text>
</comment>
<organism evidence="10 11">
    <name type="scientific">Syphacia muris</name>
    <dbReference type="NCBI Taxonomy" id="451379"/>
    <lineage>
        <taxon>Eukaryota</taxon>
        <taxon>Metazoa</taxon>
        <taxon>Ecdysozoa</taxon>
        <taxon>Nematoda</taxon>
        <taxon>Chromadorea</taxon>
        <taxon>Rhabditida</taxon>
        <taxon>Spirurina</taxon>
        <taxon>Oxyuridomorpha</taxon>
        <taxon>Oxyuroidea</taxon>
        <taxon>Oxyuridae</taxon>
        <taxon>Syphacia</taxon>
    </lineage>
</organism>
<dbReference type="WBParaSite" id="SMUV_0000903201-mRNA-1">
    <property type="protein sequence ID" value="SMUV_0000903201-mRNA-1"/>
    <property type="gene ID" value="SMUV_0000903201"/>
</dbReference>
<accession>A0A0N5AVV4</accession>
<feature type="domain" description="WH2" evidence="9">
    <location>
        <begin position="381"/>
        <end position="398"/>
    </location>
</feature>
<dbReference type="Gene3D" id="6.10.280.150">
    <property type="match status" value="2"/>
</dbReference>
<feature type="region of interest" description="Disordered" evidence="8">
    <location>
        <begin position="179"/>
        <end position="214"/>
    </location>
</feature>
<sequence length="445" mass="49351">MPLTKRAVSPVNVSIGRIPEIVHKDELECVANGTLANLIRQLSSISKHAENIFGEIYHEAVKLDHKSNTLAQRVERLTAKVTQLGCNQEQGNVVIPLTASDLQMRKPFKSSCLIDQHTLDRQTLPSALAEKYAACSEPPNLDALNPYRDDKKSALRYYTDPSYFFDLWRQEMLKDVNDIRHGRQLKSPTGNKSPTRKKRSRHSADASRIAPPSSRYILASQQRTTDIMHLPAEYQAPQIGSIDQVKIPVGMSVPSPNDYNYVRPPQSLQQMTPVEEPPPTASSPKALTQQMAHLEVHEDTLLDDDDLPPPPPPLMHTSLVCQMPAAPVMQFVAPSVEPVSAPPPPPPPPPPELNTCSLPAPVPTFAKNEEKPDKPTTTDLTRSNLLAEIQTGIKLKQVQRKEQAAEEKAAAEANDVAAILRRRMQRVLGNSDSDSQTDDDDDDWD</sequence>
<comment type="subcellular location">
    <subcellularLocation>
        <location evidence="1 7">Cytoplasm</location>
        <location evidence="1 7">Cytoskeleton</location>
    </subcellularLocation>
</comment>
<dbReference type="PANTHER" id="PTHR12902">
    <property type="entry name" value="WASP-1"/>
    <property type="match status" value="1"/>
</dbReference>
<dbReference type="STRING" id="451379.A0A0N5AVV4"/>
<dbReference type="PANTHER" id="PTHR12902:SF1">
    <property type="entry name" value="WISKOTT-ALDRICH SYNDROME PROTEIN FAMILY MEMBER"/>
    <property type="match status" value="1"/>
</dbReference>
<proteinExistence type="inferred from homology"/>
<dbReference type="GO" id="GO:0003779">
    <property type="term" value="F:actin binding"/>
    <property type="evidence" value="ECO:0007669"/>
    <property type="project" value="UniProtKB-UniRule"/>
</dbReference>
<keyword evidence="5 7" id="KW-0009">Actin-binding</keyword>
<comment type="function">
    <text evidence="7">Downstream effector molecule involved in the transmission of signals from tyrosine kinase receptors and small GTPases to the actin cytoskeleton. Promotes formation of actin filaments. Part of the WAVE complex that regulates lamellipodia formation. The WAVE complex regulates actin filament reorganization via its interaction with the Arp2/3 complex.</text>
</comment>
<dbReference type="AlphaFoldDB" id="A0A0N5AVV4"/>
<name>A0A0N5AVV4_9BILA</name>